<evidence type="ECO:0000313" key="2">
    <source>
        <dbReference type="EMBL" id="GAA0920211.1"/>
    </source>
</evidence>
<name>A0ABN1P0N2_9ACTN</name>
<evidence type="ECO:0000313" key="3">
    <source>
        <dbReference type="Proteomes" id="UP001501005"/>
    </source>
</evidence>
<proteinExistence type="predicted"/>
<evidence type="ECO:0008006" key="4">
    <source>
        <dbReference type="Google" id="ProtNLM"/>
    </source>
</evidence>
<accession>A0ABN1P0N2</accession>
<keyword evidence="3" id="KW-1185">Reference proteome</keyword>
<reference evidence="2 3" key="1">
    <citation type="journal article" date="2019" name="Int. J. Syst. Evol. Microbiol.">
        <title>The Global Catalogue of Microorganisms (GCM) 10K type strain sequencing project: providing services to taxonomists for standard genome sequencing and annotation.</title>
        <authorList>
            <consortium name="The Broad Institute Genomics Platform"/>
            <consortium name="The Broad Institute Genome Sequencing Center for Infectious Disease"/>
            <person name="Wu L."/>
            <person name="Ma J."/>
        </authorList>
    </citation>
    <scope>NUCLEOTIDE SEQUENCE [LARGE SCALE GENOMIC DNA]</scope>
    <source>
        <strain evidence="2 3">JCM 10673</strain>
    </source>
</reference>
<evidence type="ECO:0000256" key="1">
    <source>
        <dbReference type="SAM" id="MobiDB-lite"/>
    </source>
</evidence>
<dbReference type="Proteomes" id="UP001501005">
    <property type="component" value="Unassembled WGS sequence"/>
</dbReference>
<organism evidence="2 3">
    <name type="scientific">Streptomyces thermoalcalitolerans</name>
    <dbReference type="NCBI Taxonomy" id="65605"/>
    <lineage>
        <taxon>Bacteria</taxon>
        <taxon>Bacillati</taxon>
        <taxon>Actinomycetota</taxon>
        <taxon>Actinomycetes</taxon>
        <taxon>Kitasatosporales</taxon>
        <taxon>Streptomycetaceae</taxon>
        <taxon>Streptomyces</taxon>
    </lineage>
</organism>
<feature type="region of interest" description="Disordered" evidence="1">
    <location>
        <begin position="1"/>
        <end position="37"/>
    </location>
</feature>
<gene>
    <name evidence="2" type="ORF">GCM10009549_38660</name>
</gene>
<dbReference type="EMBL" id="BAAAHG010000034">
    <property type="protein sequence ID" value="GAA0920211.1"/>
    <property type="molecule type" value="Genomic_DNA"/>
</dbReference>
<sequence length="249" mass="26191">MPYQWVRGVDGQAPGDEGAAGAGGRNGEDAMSPVARSPAGPPLPFSSVFSLTPSLAGRLIETAPRIPVRDLTTLRRYFPGLGPEEIADRLVTGAVRGAGAVGAGVGSVAALPTPLAMPAELAAGVLGTAAVEFKLIAELHEVYGLRAPGTARQRAALYLAEWTKGRGLTIAQPVPAAGLVLGIRVRREVRRRLLRLSVRRLPVLTPFMVGAAIGASLNRRDTRKLAQRIRADLRSRRVPWDALPGPVTG</sequence>
<protein>
    <recommendedName>
        <fullName evidence="4">EcsC family protein</fullName>
    </recommendedName>
</protein>
<comment type="caution">
    <text evidence="2">The sequence shown here is derived from an EMBL/GenBank/DDBJ whole genome shotgun (WGS) entry which is preliminary data.</text>
</comment>